<name>A0A0X3UB22_9RHOB</name>
<dbReference type="Proteomes" id="UP000053791">
    <property type="component" value="Unassembled WGS sequence"/>
</dbReference>
<comment type="caution">
    <text evidence="1">The sequence shown here is derived from an EMBL/GenBank/DDBJ whole genome shotgun (WGS) entry which is preliminary data.</text>
</comment>
<gene>
    <name evidence="1" type="ORF">AVO45_16235</name>
</gene>
<dbReference type="AlphaFoldDB" id="A0A0X3UB22"/>
<sequence>MNLPSDANAELDRIGFDELPDQVRIQILNEILEERQVSSAPKWWEMNFFQFSINDLWDFFVEQCRKNYEIDHTREYFDFLIASLDELEEARHILRVSKINKTKYSQEQIDAALAVFDRSYPLDFSDYEEVPQRSRSPLDKLREALAFELKKLDSVFSKRWLEFKILDELAGFKSYVHDGSRDSELSKALAGQLRHYMYGELMALGRMVEHYRWKFSYEDAAIAGMQSANIRKRAGDAGARASRERRLANLEVLLQEIEKLGSAAGLISEDRIVAEAFERARKQNPQMPQSNKTVENYLTTLRSEEPFKSRYEAVFRKNA</sequence>
<dbReference type="EMBL" id="LQBQ01000002">
    <property type="protein sequence ID" value="KUJ85305.1"/>
    <property type="molecule type" value="Genomic_DNA"/>
</dbReference>
<dbReference type="STRING" id="1685379.AVO45_16235"/>
<evidence type="ECO:0000313" key="1">
    <source>
        <dbReference type="EMBL" id="KUJ85305.1"/>
    </source>
</evidence>
<organism evidence="1 2">
    <name type="scientific">Ruegeria marisrubri</name>
    <dbReference type="NCBI Taxonomy" id="1685379"/>
    <lineage>
        <taxon>Bacteria</taxon>
        <taxon>Pseudomonadati</taxon>
        <taxon>Pseudomonadota</taxon>
        <taxon>Alphaproteobacteria</taxon>
        <taxon>Rhodobacterales</taxon>
        <taxon>Roseobacteraceae</taxon>
        <taxon>Ruegeria</taxon>
    </lineage>
</organism>
<proteinExistence type="predicted"/>
<evidence type="ECO:0000313" key="2">
    <source>
        <dbReference type="Proteomes" id="UP000053791"/>
    </source>
</evidence>
<protein>
    <submittedName>
        <fullName evidence="1">Uncharacterized protein</fullName>
    </submittedName>
</protein>
<reference evidence="2" key="1">
    <citation type="submission" date="2015-12" db="EMBL/GenBank/DDBJ databases">
        <authorList>
            <person name="Zhang G."/>
            <person name="Stingl U."/>
        </authorList>
    </citation>
    <scope>NUCLEOTIDE SEQUENCE [LARGE SCALE GENOMIC DNA]</scope>
    <source>
        <strain evidence="2">ZGT118</strain>
    </source>
</reference>
<keyword evidence="2" id="KW-1185">Reference proteome</keyword>
<accession>A0A0X3UB22</accession>